<dbReference type="GO" id="GO:0008270">
    <property type="term" value="F:zinc ion binding"/>
    <property type="evidence" value="ECO:0007669"/>
    <property type="project" value="UniProtKB-KW"/>
</dbReference>
<feature type="region of interest" description="Disordered" evidence="2">
    <location>
        <begin position="228"/>
        <end position="327"/>
    </location>
</feature>
<dbReference type="AlphaFoldDB" id="A0A2W1EPY8"/>
<organism evidence="3 4">
    <name type="scientific">Pyrenophora tritici-repentis</name>
    <dbReference type="NCBI Taxonomy" id="45151"/>
    <lineage>
        <taxon>Eukaryota</taxon>
        <taxon>Fungi</taxon>
        <taxon>Dikarya</taxon>
        <taxon>Ascomycota</taxon>
        <taxon>Pezizomycotina</taxon>
        <taxon>Dothideomycetes</taxon>
        <taxon>Pleosporomycetidae</taxon>
        <taxon>Pleosporales</taxon>
        <taxon>Pleosporineae</taxon>
        <taxon>Pleosporaceae</taxon>
        <taxon>Pyrenophora</taxon>
    </lineage>
</organism>
<protein>
    <submittedName>
        <fullName evidence="3">Uncharacterized protein</fullName>
    </submittedName>
</protein>
<evidence type="ECO:0000313" key="3">
    <source>
        <dbReference type="EMBL" id="KAI1520953.1"/>
    </source>
</evidence>
<proteinExistence type="predicted"/>
<keyword evidence="4" id="KW-1185">Reference proteome</keyword>
<dbReference type="InterPro" id="IPR001878">
    <property type="entry name" value="Znf_CCHC"/>
</dbReference>
<reference evidence="4" key="1">
    <citation type="journal article" date="2022" name="Microb. Genom.">
        <title>A global pangenome for the wheat fungal pathogen Pyrenophora tritici-repentis and prediction of effector protein structural homology.</title>
        <authorList>
            <person name="Moolhuijzen P.M."/>
            <person name="See P.T."/>
            <person name="Shi G."/>
            <person name="Powell H.R."/>
            <person name="Cockram J."/>
            <person name="Jorgensen L.N."/>
            <person name="Benslimane H."/>
            <person name="Strelkov S.E."/>
            <person name="Turner J."/>
            <person name="Liu Z."/>
            <person name="Moffat C.S."/>
        </authorList>
    </citation>
    <scope>NUCLEOTIDE SEQUENCE [LARGE SCALE GENOMIC DNA]</scope>
</reference>
<keyword evidence="1" id="KW-0479">Metal-binding</keyword>
<dbReference type="Proteomes" id="UP000249757">
    <property type="component" value="Unassembled WGS sequence"/>
</dbReference>
<accession>A0A2W1EPY8</accession>
<feature type="compositionally biased region" description="Basic and acidic residues" evidence="2">
    <location>
        <begin position="298"/>
        <end position="327"/>
    </location>
</feature>
<dbReference type="OrthoDB" id="10639681at2759"/>
<keyword evidence="1" id="KW-0863">Zinc-finger</keyword>
<evidence type="ECO:0000256" key="2">
    <source>
        <dbReference type="SAM" id="MobiDB-lite"/>
    </source>
</evidence>
<dbReference type="PROSITE" id="PS50158">
    <property type="entry name" value="ZF_CCHC"/>
    <property type="match status" value="1"/>
</dbReference>
<gene>
    <name evidence="3" type="ORF">Ptr86124_001321</name>
</gene>
<sequence length="327" mass="35829">MPVQSSLKQPAVSPVVKASAATQGHVAENINRTTNVGKLTGLPVHELNVTQTGHDVIVNNVIRAARFGLAAALPPSAKQWPPTAQDFSRAWHRDNLAYKHDTGLVNPSSQYLNVPAKDKDYYLCFVTLCTFEACPFGAGCRYRHAKLEIEEIWPIALQGPKGISWLENGYRLPPLVDAPLPPPSTTSDLESMKPPHDEAASVHYPAAEIWGRGAHSEHVCFCCGGRGHRQAQCPSVDQRAGRGRGRGYTRGRQSTRGTPNFRIQKTSRDRIDAANPQSMGTPSRGRGRGGSTFGLRPARAEDDAKGKAEDDARYRIEDADMDRFIQE</sequence>
<dbReference type="GO" id="GO:0003676">
    <property type="term" value="F:nucleic acid binding"/>
    <property type="evidence" value="ECO:0007669"/>
    <property type="project" value="InterPro"/>
</dbReference>
<name>A0A2W1EPY8_9PLEO</name>
<evidence type="ECO:0000313" key="4">
    <source>
        <dbReference type="Proteomes" id="UP000249757"/>
    </source>
</evidence>
<evidence type="ECO:0000256" key="1">
    <source>
        <dbReference type="PROSITE-ProRule" id="PRU00047"/>
    </source>
</evidence>
<comment type="caution">
    <text evidence="3">The sequence shown here is derived from an EMBL/GenBank/DDBJ whole genome shotgun (WGS) entry which is preliminary data.</text>
</comment>
<dbReference type="EMBL" id="NRDI02000001">
    <property type="protein sequence ID" value="KAI1520953.1"/>
    <property type="molecule type" value="Genomic_DNA"/>
</dbReference>
<keyword evidence="1" id="KW-0862">Zinc</keyword>